<dbReference type="Proteomes" id="UP000321440">
    <property type="component" value="Unassembled WGS sequence"/>
</dbReference>
<dbReference type="Pfam" id="PF14620">
    <property type="entry name" value="YPEB_PepSY1-2"/>
    <property type="match status" value="1"/>
</dbReference>
<evidence type="ECO:0000259" key="2">
    <source>
        <dbReference type="Pfam" id="PF14620"/>
    </source>
</evidence>
<accession>A0A511W738</accession>
<dbReference type="InterPro" id="IPR048402">
    <property type="entry name" value="YpeB_N"/>
</dbReference>
<evidence type="ECO:0000313" key="4">
    <source>
        <dbReference type="EMBL" id="GEN45172.1"/>
    </source>
</evidence>
<reference evidence="4 5" key="1">
    <citation type="submission" date="2019-07" db="EMBL/GenBank/DDBJ databases">
        <title>Whole genome shotgun sequence of Alkalibacillus haloalkaliphilus NBRC 103110.</title>
        <authorList>
            <person name="Hosoyama A."/>
            <person name="Uohara A."/>
            <person name="Ohji S."/>
            <person name="Ichikawa N."/>
        </authorList>
    </citation>
    <scope>NUCLEOTIDE SEQUENCE [LARGE SCALE GENOMIC DNA]</scope>
    <source>
        <strain evidence="4 5">NBRC 103110</strain>
    </source>
</reference>
<dbReference type="OrthoDB" id="2372097at2"/>
<keyword evidence="5" id="KW-1185">Reference proteome</keyword>
<dbReference type="InterPro" id="IPR014239">
    <property type="entry name" value="YpeB_PepSY1-2"/>
</dbReference>
<keyword evidence="1" id="KW-0472">Membrane</keyword>
<sequence>MGAVRWIIYIVLLVGLIGALVWGYQEQQEKNAVLIKAENNYQRAFHDLSYRVDTLNEKIDTVLAMNAPDNVSPQMTDIWKITSEAKADVSQLPLTLVPFNKTEQFLNNIGEFAYRVSIRGLDDDPLSDDELNTLSQLQDQSNEIRRDLRTIQHEVLSDGVRWMDVEVMLATNEPREDSIINGLQTVERNAESYDTFDDSVGLSAAERGDQEVEIDGEEQTEEDIREIIRDYFELDNEAELVVTETGEGSVIPMYNASFDTEDLHGYAEITRQGGHVLSYLLSRDLDEANISLHDGMNEAQQLLEDLDFDDVKMVESIQYDKVGVYEFVHEQDDILYYPDSIQVKVALDEGDIIGLTAKDYVFNEQTRTGRDFEATLSEEEATEHINQSLEVREQRLAVIENDLGEEVLAYEILGTIDSTTYRVFINADDGFEERVERLKQSEEVYN</sequence>
<gene>
    <name evidence="4" type="ORF">AHA02nite_09480</name>
</gene>
<organism evidence="4 5">
    <name type="scientific">Alkalibacillus haloalkaliphilus</name>
    <dbReference type="NCBI Taxonomy" id="94136"/>
    <lineage>
        <taxon>Bacteria</taxon>
        <taxon>Bacillati</taxon>
        <taxon>Bacillota</taxon>
        <taxon>Bacilli</taxon>
        <taxon>Bacillales</taxon>
        <taxon>Bacillaceae</taxon>
        <taxon>Alkalibacillus</taxon>
    </lineage>
</organism>
<keyword evidence="1" id="KW-1133">Transmembrane helix</keyword>
<dbReference type="AlphaFoldDB" id="A0A511W738"/>
<dbReference type="NCBIfam" id="TIGR02889">
    <property type="entry name" value="spore_YpeB"/>
    <property type="match status" value="1"/>
</dbReference>
<dbReference type="Pfam" id="PF20769">
    <property type="entry name" value="YPEB_N"/>
    <property type="match status" value="1"/>
</dbReference>
<feature type="domain" description="Sporulation protein YpeB N-terminal" evidence="3">
    <location>
        <begin position="29"/>
        <end position="164"/>
    </location>
</feature>
<dbReference type="EMBL" id="BJYA01000003">
    <property type="protein sequence ID" value="GEN45172.1"/>
    <property type="molecule type" value="Genomic_DNA"/>
</dbReference>
<feature type="transmembrane region" description="Helical" evidence="1">
    <location>
        <begin position="6"/>
        <end position="24"/>
    </location>
</feature>
<dbReference type="GO" id="GO:0009847">
    <property type="term" value="P:spore germination"/>
    <property type="evidence" value="ECO:0007669"/>
    <property type="project" value="InterPro"/>
</dbReference>
<evidence type="ECO:0000313" key="5">
    <source>
        <dbReference type="Proteomes" id="UP000321440"/>
    </source>
</evidence>
<name>A0A511W738_9BACI</name>
<comment type="caution">
    <text evidence="4">The sequence shown here is derived from an EMBL/GenBank/DDBJ whole genome shotgun (WGS) entry which is preliminary data.</text>
</comment>
<proteinExistence type="predicted"/>
<dbReference type="RefSeq" id="WP_146814881.1">
    <property type="nucleotide sequence ID" value="NZ_BJYA01000003.1"/>
</dbReference>
<keyword evidence="1" id="KW-0812">Transmembrane</keyword>
<protein>
    <submittedName>
        <fullName evidence="4">Germination protein YpeB</fullName>
    </submittedName>
</protein>
<feature type="domain" description="Sporulation protein YpeB PepSY1 and PepSY2" evidence="2">
    <location>
        <begin position="181"/>
        <end position="368"/>
    </location>
</feature>
<evidence type="ECO:0000259" key="3">
    <source>
        <dbReference type="Pfam" id="PF20769"/>
    </source>
</evidence>
<evidence type="ECO:0000256" key="1">
    <source>
        <dbReference type="SAM" id="Phobius"/>
    </source>
</evidence>